<organism evidence="2 3">
    <name type="scientific">Parelaphostrongylus tenuis</name>
    <name type="common">Meningeal worm</name>
    <dbReference type="NCBI Taxonomy" id="148309"/>
    <lineage>
        <taxon>Eukaryota</taxon>
        <taxon>Metazoa</taxon>
        <taxon>Ecdysozoa</taxon>
        <taxon>Nematoda</taxon>
        <taxon>Chromadorea</taxon>
        <taxon>Rhabditida</taxon>
        <taxon>Rhabditina</taxon>
        <taxon>Rhabditomorpha</taxon>
        <taxon>Strongyloidea</taxon>
        <taxon>Metastrongylidae</taxon>
        <taxon>Parelaphostrongylus</taxon>
    </lineage>
</organism>
<comment type="caution">
    <text evidence="2">The sequence shown here is derived from an EMBL/GenBank/DDBJ whole genome shotgun (WGS) entry which is preliminary data.</text>
</comment>
<gene>
    <name evidence="2" type="ORF">KIN20_013383</name>
</gene>
<keyword evidence="3" id="KW-1185">Reference proteome</keyword>
<dbReference type="Proteomes" id="UP001196413">
    <property type="component" value="Unassembled WGS sequence"/>
</dbReference>
<evidence type="ECO:0000256" key="1">
    <source>
        <dbReference type="SAM" id="MobiDB-lite"/>
    </source>
</evidence>
<accession>A0AAD5N201</accession>
<dbReference type="EMBL" id="JAHQIW010002616">
    <property type="protein sequence ID" value="KAJ1355829.1"/>
    <property type="molecule type" value="Genomic_DNA"/>
</dbReference>
<feature type="region of interest" description="Disordered" evidence="1">
    <location>
        <begin position="1"/>
        <end position="24"/>
    </location>
</feature>
<evidence type="ECO:0000313" key="2">
    <source>
        <dbReference type="EMBL" id="KAJ1355829.1"/>
    </source>
</evidence>
<dbReference type="AlphaFoldDB" id="A0AAD5N201"/>
<evidence type="ECO:0000313" key="3">
    <source>
        <dbReference type="Proteomes" id="UP001196413"/>
    </source>
</evidence>
<protein>
    <submittedName>
        <fullName evidence="2">Uncharacterized protein</fullName>
    </submittedName>
</protein>
<sequence>MESRQAKHQASMWDEPHSSRHVSGRNCLATHGQKHGEVHAAGERSLIDIDFDLYVQIAPDVNNVNECKAMSPEFLVDEEEHDLTIRYVVREQRKRRSLSLDMNFANEC</sequence>
<proteinExistence type="predicted"/>
<reference evidence="2" key="1">
    <citation type="submission" date="2021-06" db="EMBL/GenBank/DDBJ databases">
        <title>Parelaphostrongylus tenuis whole genome reference sequence.</title>
        <authorList>
            <person name="Garwood T.J."/>
            <person name="Larsen P.A."/>
            <person name="Fountain-Jones N.M."/>
            <person name="Garbe J.R."/>
            <person name="Macchietto M.G."/>
            <person name="Kania S.A."/>
            <person name="Gerhold R.W."/>
            <person name="Richards J.E."/>
            <person name="Wolf T.M."/>
        </authorList>
    </citation>
    <scope>NUCLEOTIDE SEQUENCE</scope>
    <source>
        <strain evidence="2">MNPRO001-30</strain>
        <tissue evidence="2">Meninges</tissue>
    </source>
</reference>
<name>A0AAD5N201_PARTN</name>